<dbReference type="GO" id="GO:0051603">
    <property type="term" value="P:proteolysis involved in protein catabolic process"/>
    <property type="evidence" value="ECO:0007669"/>
    <property type="project" value="TreeGrafter"/>
</dbReference>
<sequence>MVLPRVINERHHFDEVRRVAQLKFDYAEPYAPDTFAKSLAQAMNNSYLQRSHIVSHGVREWELDKSAVQDVLECLVPQRASVFVAARNFKGIEAELDDERWETEPWYGAEFQRGELAVNALPVLSEEEAKDLFLPGPNPYLPDTLDVHKSSATPLTAPSVIRETTLANVWFKKDDQFWRPRGSVSIKIQSPALSNSLAQYVQSIAYIELVLDALQSPAYAAELAGLGYSVSLSKEAIYLTVSGYNDKLFELLKLVLGQITSVDVQDTRMNVILERLRRAYDNAYIKQSGEVSDTFLAYGISEKLYTAPEIRKELDYVDVPAIEMHRKRLLEKLKLTMLVHGNIERQVALDWSAQIETSFKARSVSISECNPNRILLLPEGCNYALSGSVPNPKEPNCAISYYCHAGWMTDGQTRALVALLGTMLNEPFFHIMRTQEQLGYSVSCVPWANTVSTGLRFRVQSTRHPDYLETRIDAFIDSYLRTLCDMSQEQFGRHKKGVVEKMRKRLVNLGEEQSRFWSHIDKNDLRFDQAEQDAQRIEELDLPTVIRFYEHYIHPSSMTRRKLSVRLTAQTGDCAGAGDISAIPHGVPLTYFADVQTLRANLMLSPASNSNLSGLLSGI</sequence>
<dbReference type="Proteomes" id="UP000007148">
    <property type="component" value="Unassembled WGS sequence"/>
</dbReference>
<gene>
    <name evidence="4" type="ORF">PIIN_09084</name>
</gene>
<dbReference type="InterPro" id="IPR032632">
    <property type="entry name" value="Peptidase_M16_M"/>
</dbReference>
<dbReference type="InterPro" id="IPR050626">
    <property type="entry name" value="Peptidase_M16"/>
</dbReference>
<reference evidence="4 5" key="1">
    <citation type="journal article" date="2011" name="PLoS Pathog.">
        <title>Endophytic Life Strategies Decoded by Genome and Transcriptome Analyses of the Mutualistic Root Symbiont Piriformospora indica.</title>
        <authorList>
            <person name="Zuccaro A."/>
            <person name="Lahrmann U."/>
            <person name="Guldener U."/>
            <person name="Langen G."/>
            <person name="Pfiffi S."/>
            <person name="Biedenkopf D."/>
            <person name="Wong P."/>
            <person name="Samans B."/>
            <person name="Grimm C."/>
            <person name="Basiewicz M."/>
            <person name="Murat C."/>
            <person name="Martin F."/>
            <person name="Kogel K.H."/>
        </authorList>
    </citation>
    <scope>NUCLEOTIDE SEQUENCE [LARGE SCALE GENOMIC DNA]</scope>
    <source>
        <strain evidence="4 5">DSM 11827</strain>
    </source>
</reference>
<evidence type="ECO:0000313" key="4">
    <source>
        <dbReference type="EMBL" id="CCA75099.1"/>
    </source>
</evidence>
<dbReference type="OMA" id="IHYTHID"/>
<dbReference type="Pfam" id="PF22456">
    <property type="entry name" value="PqqF-like_C_4"/>
    <property type="match status" value="1"/>
</dbReference>
<feature type="domain" description="Coenzyme PQQ synthesis protein F-like C-terminal lobe" evidence="3">
    <location>
        <begin position="419"/>
        <end position="517"/>
    </location>
</feature>
<evidence type="ECO:0000259" key="3">
    <source>
        <dbReference type="Pfam" id="PF22456"/>
    </source>
</evidence>
<evidence type="ECO:0000313" key="5">
    <source>
        <dbReference type="Proteomes" id="UP000007148"/>
    </source>
</evidence>
<dbReference type="GO" id="GO:0043171">
    <property type="term" value="P:peptide catabolic process"/>
    <property type="evidence" value="ECO:0007669"/>
    <property type="project" value="TreeGrafter"/>
</dbReference>
<accession>G4TUV6</accession>
<dbReference type="InterPro" id="IPR011249">
    <property type="entry name" value="Metalloenz_LuxS/M16"/>
</dbReference>
<dbReference type="GO" id="GO:0004222">
    <property type="term" value="F:metalloendopeptidase activity"/>
    <property type="evidence" value="ECO:0007669"/>
    <property type="project" value="TreeGrafter"/>
</dbReference>
<dbReference type="Pfam" id="PF16187">
    <property type="entry name" value="Peptidase_M16_M"/>
    <property type="match status" value="1"/>
</dbReference>
<protein>
    <submittedName>
        <fullName evidence="4">Related to insulysin (Metalloendopeptidase)</fullName>
    </submittedName>
</protein>
<dbReference type="PANTHER" id="PTHR43690">
    <property type="entry name" value="NARDILYSIN"/>
    <property type="match status" value="1"/>
</dbReference>
<dbReference type="HOGENOM" id="CLU_004639_5_2_1"/>
<evidence type="ECO:0000259" key="2">
    <source>
        <dbReference type="Pfam" id="PF16187"/>
    </source>
</evidence>
<keyword evidence="1" id="KW-0479">Metal-binding</keyword>
<dbReference type="InParanoid" id="G4TUV6"/>
<dbReference type="GO" id="GO:0005829">
    <property type="term" value="C:cytosol"/>
    <property type="evidence" value="ECO:0007669"/>
    <property type="project" value="TreeGrafter"/>
</dbReference>
<dbReference type="STRING" id="1109443.G4TUV6"/>
<dbReference type="OrthoDB" id="952271at2759"/>
<evidence type="ECO:0000256" key="1">
    <source>
        <dbReference type="ARBA" id="ARBA00022723"/>
    </source>
</evidence>
<dbReference type="AlphaFoldDB" id="G4TUV6"/>
<dbReference type="PANTHER" id="PTHR43690:SF18">
    <property type="entry name" value="INSULIN-DEGRADING ENZYME-RELATED"/>
    <property type="match status" value="1"/>
</dbReference>
<feature type="domain" description="Peptidase M16 middle/third" evidence="2">
    <location>
        <begin position="24"/>
        <end position="310"/>
    </location>
</feature>
<comment type="caution">
    <text evidence="4">The sequence shown here is derived from an EMBL/GenBank/DDBJ whole genome shotgun (WGS) entry which is preliminary data.</text>
</comment>
<dbReference type="GO" id="GO:0046872">
    <property type="term" value="F:metal ion binding"/>
    <property type="evidence" value="ECO:0007669"/>
    <property type="project" value="UniProtKB-KW"/>
</dbReference>
<dbReference type="SUPFAM" id="SSF63411">
    <property type="entry name" value="LuxS/MPP-like metallohydrolase"/>
    <property type="match status" value="3"/>
</dbReference>
<keyword evidence="5" id="KW-1185">Reference proteome</keyword>
<dbReference type="GO" id="GO:0005739">
    <property type="term" value="C:mitochondrion"/>
    <property type="evidence" value="ECO:0007669"/>
    <property type="project" value="TreeGrafter"/>
</dbReference>
<dbReference type="EMBL" id="CAFZ01000398">
    <property type="protein sequence ID" value="CCA75099.1"/>
    <property type="molecule type" value="Genomic_DNA"/>
</dbReference>
<dbReference type="eggNOG" id="KOG0959">
    <property type="taxonomic scope" value="Eukaryota"/>
</dbReference>
<name>G4TUV6_SERID</name>
<organism evidence="4 5">
    <name type="scientific">Serendipita indica (strain DSM 11827)</name>
    <name type="common">Root endophyte fungus</name>
    <name type="synonym">Piriformospora indica</name>
    <dbReference type="NCBI Taxonomy" id="1109443"/>
    <lineage>
        <taxon>Eukaryota</taxon>
        <taxon>Fungi</taxon>
        <taxon>Dikarya</taxon>
        <taxon>Basidiomycota</taxon>
        <taxon>Agaricomycotina</taxon>
        <taxon>Agaricomycetes</taxon>
        <taxon>Sebacinales</taxon>
        <taxon>Serendipitaceae</taxon>
        <taxon>Serendipita</taxon>
    </lineage>
</organism>
<dbReference type="Gene3D" id="3.30.830.10">
    <property type="entry name" value="Metalloenzyme, LuxS/M16 peptidase-like"/>
    <property type="match status" value="3"/>
</dbReference>
<dbReference type="InterPro" id="IPR054734">
    <property type="entry name" value="PqqF-like_C_4"/>
</dbReference>
<proteinExistence type="predicted"/>